<dbReference type="Gene3D" id="3.40.50.620">
    <property type="entry name" value="HUPs"/>
    <property type="match status" value="1"/>
</dbReference>
<dbReference type="GO" id="GO:0016783">
    <property type="term" value="F:sulfurtransferase activity"/>
    <property type="evidence" value="ECO:0007669"/>
    <property type="project" value="TreeGrafter"/>
</dbReference>
<dbReference type="GO" id="GO:0005829">
    <property type="term" value="C:cytosol"/>
    <property type="evidence" value="ECO:0007669"/>
    <property type="project" value="TreeGrafter"/>
</dbReference>
<comment type="similarity">
    <text evidence="3">Belongs to the CTU2/NCS2 family.</text>
</comment>
<comment type="caution">
    <text evidence="4">The sequence shown here is derived from an EMBL/GenBank/DDBJ whole genome shotgun (WGS) entry which is preliminary data.</text>
</comment>
<evidence type="ECO:0000313" key="4">
    <source>
        <dbReference type="EMBL" id="KAF9612858.1"/>
    </source>
</evidence>
<evidence type="ECO:0000256" key="3">
    <source>
        <dbReference type="HAMAP-Rule" id="MF_03054"/>
    </source>
</evidence>
<dbReference type="UniPathway" id="UPA00988"/>
<dbReference type="AlphaFoldDB" id="A0A835IA98"/>
<dbReference type="OrthoDB" id="25129at2759"/>
<dbReference type="Proteomes" id="UP000631114">
    <property type="component" value="Unassembled WGS sequence"/>
</dbReference>
<organism evidence="4 5">
    <name type="scientific">Coptis chinensis</name>
    <dbReference type="NCBI Taxonomy" id="261450"/>
    <lineage>
        <taxon>Eukaryota</taxon>
        <taxon>Viridiplantae</taxon>
        <taxon>Streptophyta</taxon>
        <taxon>Embryophyta</taxon>
        <taxon>Tracheophyta</taxon>
        <taxon>Spermatophyta</taxon>
        <taxon>Magnoliopsida</taxon>
        <taxon>Ranunculales</taxon>
        <taxon>Ranunculaceae</taxon>
        <taxon>Coptidoideae</taxon>
        <taxon>Coptis</taxon>
    </lineage>
</organism>
<reference evidence="4 5" key="1">
    <citation type="submission" date="2020-10" db="EMBL/GenBank/DDBJ databases">
        <title>The Coptis chinensis genome and diversification of protoberbering-type alkaloids.</title>
        <authorList>
            <person name="Wang B."/>
            <person name="Shu S."/>
            <person name="Song C."/>
            <person name="Liu Y."/>
        </authorList>
    </citation>
    <scope>NUCLEOTIDE SEQUENCE [LARGE SCALE GENOMIC DNA]</scope>
    <source>
        <strain evidence="4">HL-2020</strain>
        <tissue evidence="4">Leaf</tissue>
    </source>
</reference>
<comment type="subcellular location">
    <subcellularLocation>
        <location evidence="3">Cytoplasm</location>
    </subcellularLocation>
</comment>
<dbReference type="PANTHER" id="PTHR20882:SF14">
    <property type="entry name" value="CYTOPLASMIC TRNA 2-THIOLATION PROTEIN 2"/>
    <property type="match status" value="1"/>
</dbReference>
<dbReference type="InterPro" id="IPR014729">
    <property type="entry name" value="Rossmann-like_a/b/a_fold"/>
</dbReference>
<dbReference type="InterPro" id="IPR019407">
    <property type="entry name" value="CTU2"/>
</dbReference>
<protein>
    <recommendedName>
        <fullName evidence="3">Cytoplasmic tRNA 2-thiolation protein 2</fullName>
    </recommendedName>
</protein>
<comment type="function">
    <text evidence="3">Plays a central role in 2-thiolation of mcm(5)S(2)U at tRNA wobble positions of tRNA(Lys), tRNA(Glu) and tRNA(Gln). May act by forming a heterodimer with NCS6/CTU1 that ligates sulfur from thiocarboxylated URM1 onto the uridine of tRNAs at wobble position.</text>
</comment>
<keyword evidence="2 3" id="KW-0819">tRNA processing</keyword>
<dbReference type="PANTHER" id="PTHR20882">
    <property type="entry name" value="CYTOPLASMIC TRNA 2-THIOLATION PROTEIN 2"/>
    <property type="match status" value="1"/>
</dbReference>
<name>A0A835IA98_9MAGN</name>
<evidence type="ECO:0000256" key="1">
    <source>
        <dbReference type="ARBA" id="ARBA00022490"/>
    </source>
</evidence>
<dbReference type="GO" id="GO:0002143">
    <property type="term" value="P:tRNA wobble position uridine thiolation"/>
    <property type="evidence" value="ECO:0007669"/>
    <property type="project" value="TreeGrafter"/>
</dbReference>
<comment type="pathway">
    <text evidence="3">tRNA modification; 5-methoxycarbonylmethyl-2-thiouridine-tRNA biosynthesis.</text>
</comment>
<dbReference type="GO" id="GO:0016779">
    <property type="term" value="F:nucleotidyltransferase activity"/>
    <property type="evidence" value="ECO:0007669"/>
    <property type="project" value="UniProtKB-UniRule"/>
</dbReference>
<keyword evidence="1 3" id="KW-0963">Cytoplasm</keyword>
<proteinExistence type="inferred from homology"/>
<evidence type="ECO:0000313" key="5">
    <source>
        <dbReference type="Proteomes" id="UP000631114"/>
    </source>
</evidence>
<accession>A0A835IA98</accession>
<dbReference type="HAMAP" id="MF_03054">
    <property type="entry name" value="CTU2"/>
    <property type="match status" value="1"/>
</dbReference>
<evidence type="ECO:0000256" key="2">
    <source>
        <dbReference type="ARBA" id="ARBA00022694"/>
    </source>
</evidence>
<dbReference type="GO" id="GO:0000049">
    <property type="term" value="F:tRNA binding"/>
    <property type="evidence" value="ECO:0007669"/>
    <property type="project" value="InterPro"/>
</dbReference>
<sequence>MAGACGSGCYKAEEEEVEKEIENTGRTCYKCKVAKIIESTGGLCGECLDRSLFAKFKQAVSTQNLISPTDNVLLAFSGGPCSRVALEFVHEMQNKAQKNRDASRNKSYPVFGVGVAFIDETAVTSLQLDKAIQDLRMIVSSLAPPRKELHIMPIQTILSDDDDVNRLKELLLTVTDVTGKEDLLLHLRMLCLQKVALENNYNKLILGSCTSRIACHVLSATVKGQGYSLPADIQYADARWEIPVVLPLRDCVSQELNMLCRLNSLKTLDSFDSPRSGINELVSTFITLLMEENPARERTIVRTAEKLVPFQFNRINESLDSGDRRRRRKVNLKSYESISSEFLCPICCSPVNNLDLEYLKSKLESCATSPTVFGESCCPSCQFQILPKESSSMEHFYSLVPQQMITRVKDSVGGDQAWLREQIEDCLLSDGEDEV</sequence>
<dbReference type="SUPFAM" id="SSF52402">
    <property type="entry name" value="Adenine nucleotide alpha hydrolases-like"/>
    <property type="match status" value="1"/>
</dbReference>
<dbReference type="EMBL" id="JADFTS010000003">
    <property type="protein sequence ID" value="KAF9612858.1"/>
    <property type="molecule type" value="Genomic_DNA"/>
</dbReference>
<dbReference type="GO" id="GO:0032447">
    <property type="term" value="P:protein urmylation"/>
    <property type="evidence" value="ECO:0007669"/>
    <property type="project" value="UniProtKB-UniRule"/>
</dbReference>
<keyword evidence="5" id="KW-1185">Reference proteome</keyword>
<gene>
    <name evidence="4" type="ORF">IFM89_004268</name>
</gene>